<keyword evidence="5" id="KW-0653">Protein transport</keyword>
<dbReference type="InterPro" id="IPR001494">
    <property type="entry name" value="Importin-beta_N"/>
</dbReference>
<evidence type="ECO:0000256" key="5">
    <source>
        <dbReference type="ARBA" id="ARBA00022927"/>
    </source>
</evidence>
<dbReference type="OrthoDB" id="760868at2759"/>
<keyword evidence="4" id="KW-0963">Cytoplasm</keyword>
<protein>
    <submittedName>
        <fullName evidence="8">ARM repeat-containing protein</fullName>
    </submittedName>
</protein>
<reference evidence="9" key="1">
    <citation type="journal article" date="2012" name="Science">
        <title>The Paleozoic origin of enzymatic lignin decomposition reconstructed from 31 fungal genomes.</title>
        <authorList>
            <person name="Floudas D."/>
            <person name="Binder M."/>
            <person name="Riley R."/>
            <person name="Barry K."/>
            <person name="Blanchette R.A."/>
            <person name="Henrissat B."/>
            <person name="Martinez A.T."/>
            <person name="Otillar R."/>
            <person name="Spatafora J.W."/>
            <person name="Yadav J.S."/>
            <person name="Aerts A."/>
            <person name="Benoit I."/>
            <person name="Boyd A."/>
            <person name="Carlson A."/>
            <person name="Copeland A."/>
            <person name="Coutinho P.M."/>
            <person name="de Vries R.P."/>
            <person name="Ferreira P."/>
            <person name="Findley K."/>
            <person name="Foster B."/>
            <person name="Gaskell J."/>
            <person name="Glotzer D."/>
            <person name="Gorecki P."/>
            <person name="Heitman J."/>
            <person name="Hesse C."/>
            <person name="Hori C."/>
            <person name="Igarashi K."/>
            <person name="Jurgens J.A."/>
            <person name="Kallen N."/>
            <person name="Kersten P."/>
            <person name="Kohler A."/>
            <person name="Kuees U."/>
            <person name="Kumar T.K.A."/>
            <person name="Kuo A."/>
            <person name="LaButti K."/>
            <person name="Larrondo L.F."/>
            <person name="Lindquist E."/>
            <person name="Ling A."/>
            <person name="Lombard V."/>
            <person name="Lucas S."/>
            <person name="Lundell T."/>
            <person name="Martin R."/>
            <person name="McLaughlin D.J."/>
            <person name="Morgenstern I."/>
            <person name="Morin E."/>
            <person name="Murat C."/>
            <person name="Nagy L.G."/>
            <person name="Nolan M."/>
            <person name="Ohm R.A."/>
            <person name="Patyshakuliyeva A."/>
            <person name="Rokas A."/>
            <person name="Ruiz-Duenas F.J."/>
            <person name="Sabat G."/>
            <person name="Salamov A."/>
            <person name="Samejima M."/>
            <person name="Schmutz J."/>
            <person name="Slot J.C."/>
            <person name="St John F."/>
            <person name="Stenlid J."/>
            <person name="Sun H."/>
            <person name="Sun S."/>
            <person name="Syed K."/>
            <person name="Tsang A."/>
            <person name="Wiebenga A."/>
            <person name="Young D."/>
            <person name="Pisabarro A."/>
            <person name="Eastwood D.C."/>
            <person name="Martin F."/>
            <person name="Cullen D."/>
            <person name="Grigoriev I.V."/>
            <person name="Hibbett D.S."/>
        </authorList>
    </citation>
    <scope>NUCLEOTIDE SEQUENCE [LARGE SCALE GENOMIC DNA]</scope>
    <source>
        <strain evidence="9">RWD-64-598 SS2</strain>
    </source>
</reference>
<evidence type="ECO:0000256" key="3">
    <source>
        <dbReference type="ARBA" id="ARBA00022448"/>
    </source>
</evidence>
<dbReference type="Pfam" id="PF03810">
    <property type="entry name" value="IBN_N"/>
    <property type="match status" value="1"/>
</dbReference>
<evidence type="ECO:0000256" key="2">
    <source>
        <dbReference type="ARBA" id="ARBA00004496"/>
    </source>
</evidence>
<evidence type="ECO:0000313" key="8">
    <source>
        <dbReference type="EMBL" id="EIW81171.1"/>
    </source>
</evidence>
<gene>
    <name evidence="8" type="ORF">CONPUDRAFT_82208</name>
</gene>
<dbReference type="PROSITE" id="PS50166">
    <property type="entry name" value="IMPORTIN_B_NT"/>
    <property type="match status" value="1"/>
</dbReference>
<dbReference type="PANTHER" id="PTHR10997">
    <property type="entry name" value="IMPORTIN-7, 8, 11"/>
    <property type="match status" value="1"/>
</dbReference>
<comment type="caution">
    <text evidence="8">The sequence shown here is derived from an EMBL/GenBank/DDBJ whole genome shotgun (WGS) entry which is preliminary data.</text>
</comment>
<keyword evidence="3" id="KW-0813">Transport</keyword>
<dbReference type="KEGG" id="cput:CONPUDRAFT_82208"/>
<proteinExistence type="predicted"/>
<dbReference type="Gene3D" id="1.25.10.10">
    <property type="entry name" value="Leucine-rich Repeat Variant"/>
    <property type="match status" value="1"/>
</dbReference>
<accession>A0A5M3MRJ7</accession>
<name>A0A5M3MRJ7_CONPW</name>
<dbReference type="Proteomes" id="UP000053558">
    <property type="component" value="Unassembled WGS sequence"/>
</dbReference>
<keyword evidence="6" id="KW-0539">Nucleus</keyword>
<dbReference type="InterPro" id="IPR016024">
    <property type="entry name" value="ARM-type_fold"/>
</dbReference>
<dbReference type="InterPro" id="IPR011989">
    <property type="entry name" value="ARM-like"/>
</dbReference>
<dbReference type="SMART" id="SM00913">
    <property type="entry name" value="IBN_N"/>
    <property type="match status" value="1"/>
</dbReference>
<dbReference type="GeneID" id="19210380"/>
<dbReference type="EMBL" id="JH711578">
    <property type="protein sequence ID" value="EIW81171.1"/>
    <property type="molecule type" value="Genomic_DNA"/>
</dbReference>
<dbReference type="GO" id="GO:0005829">
    <property type="term" value="C:cytosol"/>
    <property type="evidence" value="ECO:0007669"/>
    <property type="project" value="TreeGrafter"/>
</dbReference>
<dbReference type="RefSeq" id="XP_007768581.1">
    <property type="nucleotide sequence ID" value="XM_007770391.1"/>
</dbReference>
<keyword evidence="9" id="KW-1185">Reference proteome</keyword>
<sequence>MDLQSLSNLFASTFSGDPNVQKASELQIRKLGREEGMITACLQIIASNEVDLTVRQACAVYLKNRIHTSWTIDAARARPEQVPIPPSDREACKRAVLRLLAGAPSSRVRAQLASALKDLVSAEFPAQWPALLDEVKALLASGDVQEVSAGCVACLEVIRAFRFRQKNDIMPGIVATILPTLVGIATQLLTQPPTAASSNEIPFMLHTILKTYKTSLIVNLSPHQQSAESLVPWGRLFFQVINLQIPADAVPADEEDREKCEWWKAKKWAYGTLGRLFHRYGNPSQLPSPRQKEYGNFADHFARSFAPEILSVYLRQVELFVSGQAWLSRKCQYQIFSYFTECIKPKSTWVLLKPHAQDLVEKFVFPHLTFDTNKQNMWESDPVDYVRTTVDEYEDFSSPVSGATSFLLSLASNRTKTTFLPILSFVNSVLGSNAAPPQRFGALNMIAVLGPFIMRHPEVKDNMEQFMLNHVLQEFQAQEPYLRSIACEVVGTVVKNGITWSNEENLLKFSRGVAGALNDPEMPVRVQAALALTELIVVNESVRTAVAPEVAKVIQDLLKLSDETDLDILNHSMETMVDHFQTELLPVATQLTARLCESYMRLARETIAQGTDDLPENIDVDNLESDAEDDKVYAAMGVAKTICTVVTAAESSPELLAQIQEVVIPIIRFTLEKKLLYLFDNMYELVDSLTFRLHSITQNMWPIFELTYSLFKGEAVDFLDEMLPSLDNFVSYGGDMFKARADYRQKAVDIYCTSLKSDALGENDRVNGCKLAESLLLNLRGHMDDLLSDIVSTALDHFEREETRAFRLANLETLINAVLYNAPAALHYIEARRPGLSRTFFDAWFKAINSDNGLPRVHDKKLSVLALCALMEVESSQVPENLRDGWPAIVGGALKIFRSLPKAVSKRKELETSLSEYESDDDDDDANILNLEGAEDEDVWDEDSAYLEMLANEGARLREKSEKLEKGEDVSDSESVESDIEEELGFFSPLDQVNPYTSFKQALATFQSQNGVLHGASMSLLDVEQQAALMEVMRQADLPAEVTA</sequence>
<evidence type="ECO:0000256" key="4">
    <source>
        <dbReference type="ARBA" id="ARBA00022490"/>
    </source>
</evidence>
<dbReference type="SUPFAM" id="SSF48371">
    <property type="entry name" value="ARM repeat"/>
    <property type="match status" value="1"/>
</dbReference>
<dbReference type="OMA" id="WVAKTSW"/>
<dbReference type="GO" id="GO:0031267">
    <property type="term" value="F:small GTPase binding"/>
    <property type="evidence" value="ECO:0007669"/>
    <property type="project" value="InterPro"/>
</dbReference>
<dbReference type="PANTHER" id="PTHR10997:SF18">
    <property type="entry name" value="D-IMPORTIN 7_RANBP7"/>
    <property type="match status" value="1"/>
</dbReference>
<dbReference type="AlphaFoldDB" id="A0A5M3MRJ7"/>
<comment type="subcellular location">
    <subcellularLocation>
        <location evidence="2">Cytoplasm</location>
    </subcellularLocation>
    <subcellularLocation>
        <location evidence="1">Nucleus</location>
    </subcellularLocation>
</comment>
<feature type="domain" description="Importin N-terminal" evidence="7">
    <location>
        <begin position="24"/>
        <end position="102"/>
    </location>
</feature>
<evidence type="ECO:0000313" key="9">
    <source>
        <dbReference type="Proteomes" id="UP000053558"/>
    </source>
</evidence>
<evidence type="ECO:0000256" key="1">
    <source>
        <dbReference type="ARBA" id="ARBA00004123"/>
    </source>
</evidence>
<evidence type="ECO:0000259" key="7">
    <source>
        <dbReference type="PROSITE" id="PS50166"/>
    </source>
</evidence>
<dbReference type="GO" id="GO:0005635">
    <property type="term" value="C:nuclear envelope"/>
    <property type="evidence" value="ECO:0007669"/>
    <property type="project" value="TreeGrafter"/>
</dbReference>
<dbReference type="GO" id="GO:0006606">
    <property type="term" value="P:protein import into nucleus"/>
    <property type="evidence" value="ECO:0007669"/>
    <property type="project" value="TreeGrafter"/>
</dbReference>
<evidence type="ECO:0000256" key="6">
    <source>
        <dbReference type="ARBA" id="ARBA00023242"/>
    </source>
</evidence>
<organism evidence="8 9">
    <name type="scientific">Coniophora puteana (strain RWD-64-598)</name>
    <name type="common">Brown rot fungus</name>
    <dbReference type="NCBI Taxonomy" id="741705"/>
    <lineage>
        <taxon>Eukaryota</taxon>
        <taxon>Fungi</taxon>
        <taxon>Dikarya</taxon>
        <taxon>Basidiomycota</taxon>
        <taxon>Agaricomycotina</taxon>
        <taxon>Agaricomycetes</taxon>
        <taxon>Agaricomycetidae</taxon>
        <taxon>Boletales</taxon>
        <taxon>Coniophorineae</taxon>
        <taxon>Coniophoraceae</taxon>
        <taxon>Coniophora</taxon>
    </lineage>
</organism>